<protein>
    <recommendedName>
        <fullName evidence="12">ER transporter 6TM N-terminal domain-containing protein</fullName>
    </recommendedName>
</protein>
<feature type="transmembrane region" description="Helical" evidence="6">
    <location>
        <begin position="733"/>
        <end position="751"/>
    </location>
</feature>
<evidence type="ECO:0000256" key="3">
    <source>
        <dbReference type="ARBA" id="ARBA00022989"/>
    </source>
</evidence>
<keyword evidence="2 6" id="KW-0812">Transmembrane</keyword>
<comment type="subcellular location">
    <subcellularLocation>
        <location evidence="1">Membrane</location>
        <topology evidence="1">Multi-pass membrane protein</topology>
    </subcellularLocation>
</comment>
<evidence type="ECO:0008006" key="12">
    <source>
        <dbReference type="Google" id="ProtNLM"/>
    </source>
</evidence>
<accession>A0A164XE79</accession>
<dbReference type="PANTHER" id="PTHR37994">
    <property type="entry name" value="ARAE_2_N DOMAIN-CONTAINING PROTEIN-RELATED"/>
    <property type="match status" value="1"/>
</dbReference>
<feature type="domain" description="Putative ER transporter 6TM N-terminal" evidence="8">
    <location>
        <begin position="61"/>
        <end position="506"/>
    </location>
</feature>
<feature type="domain" description="DUF2421" evidence="7">
    <location>
        <begin position="819"/>
        <end position="1040"/>
    </location>
</feature>
<evidence type="ECO:0000259" key="7">
    <source>
        <dbReference type="Pfam" id="PF10334"/>
    </source>
</evidence>
<feature type="transmembrane region" description="Helical" evidence="6">
    <location>
        <begin position="758"/>
        <end position="778"/>
    </location>
</feature>
<dbReference type="Pfam" id="PF13515">
    <property type="entry name" value="FUSC_2"/>
    <property type="match status" value="1"/>
</dbReference>
<evidence type="ECO:0000313" key="11">
    <source>
        <dbReference type="Proteomes" id="UP000076722"/>
    </source>
</evidence>
<dbReference type="PANTHER" id="PTHR37994:SF3">
    <property type="entry name" value="ER TRANSPORTER 6TM N-TERMINAL DOMAIN-CONTAINING PROTEIN"/>
    <property type="match status" value="1"/>
</dbReference>
<feature type="domain" description="Integral membrane bound transporter" evidence="9">
    <location>
        <begin position="682"/>
        <end position="812"/>
    </location>
</feature>
<feature type="transmembrane region" description="Helical" evidence="6">
    <location>
        <begin position="123"/>
        <end position="146"/>
    </location>
</feature>
<evidence type="ECO:0000256" key="6">
    <source>
        <dbReference type="SAM" id="Phobius"/>
    </source>
</evidence>
<organism evidence="10 11">
    <name type="scientific">Sistotremastrum niveocremeum HHB9708</name>
    <dbReference type="NCBI Taxonomy" id="1314777"/>
    <lineage>
        <taxon>Eukaryota</taxon>
        <taxon>Fungi</taxon>
        <taxon>Dikarya</taxon>
        <taxon>Basidiomycota</taxon>
        <taxon>Agaricomycotina</taxon>
        <taxon>Agaricomycetes</taxon>
        <taxon>Sistotremastrales</taxon>
        <taxon>Sistotremastraceae</taxon>
        <taxon>Sertulicium</taxon>
        <taxon>Sertulicium niveocremeum</taxon>
    </lineage>
</organism>
<feature type="transmembrane region" description="Helical" evidence="6">
    <location>
        <begin position="653"/>
        <end position="672"/>
    </location>
</feature>
<dbReference type="AlphaFoldDB" id="A0A164XE79"/>
<feature type="transmembrane region" description="Helical" evidence="6">
    <location>
        <begin position="244"/>
        <end position="269"/>
    </location>
</feature>
<feature type="compositionally biased region" description="Low complexity" evidence="5">
    <location>
        <begin position="20"/>
        <end position="41"/>
    </location>
</feature>
<evidence type="ECO:0000259" key="9">
    <source>
        <dbReference type="Pfam" id="PF13515"/>
    </source>
</evidence>
<keyword evidence="11" id="KW-1185">Reference proteome</keyword>
<feature type="transmembrane region" description="Helical" evidence="6">
    <location>
        <begin position="194"/>
        <end position="211"/>
    </location>
</feature>
<keyword evidence="4 6" id="KW-0472">Membrane</keyword>
<dbReference type="InterPro" id="IPR049453">
    <property type="entry name" value="Memb_transporter_dom"/>
</dbReference>
<feature type="transmembrane region" description="Helical" evidence="6">
    <location>
        <begin position="218"/>
        <end position="238"/>
    </location>
</feature>
<dbReference type="STRING" id="1314777.A0A164XE79"/>
<name>A0A164XE79_9AGAM</name>
<evidence type="ECO:0000256" key="5">
    <source>
        <dbReference type="SAM" id="MobiDB-lite"/>
    </source>
</evidence>
<evidence type="ECO:0000256" key="2">
    <source>
        <dbReference type="ARBA" id="ARBA00022692"/>
    </source>
</evidence>
<sequence>MAPFLVSPTPSSASINKFYSSSGSSQSSSEGPSTSYGHAMSSPPPASPAKLSTTESILERLPPWVSLNIASWHSWKLLLRCWLASWCAFVLILPGNSLLVMGNAAFFAFMTSLIIPPNMPAQLFAFVVLTSLLGCLFGWGFGAVAMRASLALRNTVTTASAILMVQTADQGNSNPDAVFNKQVFQGVFLETGPSAMFGLFLAIGTAFAACLRAYYPNLAFMSLFLTIFIDIFTAYGPLFPIPHYLLLNSFMISTAMYSAIAIACVLVIFPETLSHQWLNGGVSLVKTFKKMIDIQEEVFAADFAGGDLIRGAPLYNKVLSNKEAFMKGFQSLTSKTPMLSLEFRYGKWSGDDVKALEAYFGRLGSKMVSLQTYSRLVGQEYHRQMLGSTAASTNSIMKLGNSSSASLYSNASVDSYVMRHMTHADVEAEAFHHIRTQDIAPLLREATAELRAACVAALNEAEEVLRWSNSRKTMLKQIQTSNDPEHLEQSLLHEETIKLRKALTAFKESAPKEILKPFSPLLGLEENTGPKVPLRALFLSVTFSSNLIWAAESIVELLEKIELTRAKRTKNHFWLPKGLRDISQILTMHDEDTHKVLGERSSLAKKGLEQSGYHFVDYSSYQLDPDSSPPRHFGQRVGAWMHKGMEWMHTREAIFVMKYVFISVALWLPSIFKSSAFFAYANRAVWAQIMAQTTLTVTMSEQVYAYFSRVLATLIGLLAGLAAWYTASGSGDGNPYSLAVVVGIVLIPIMFVRVHSPYPMETLIMGLTFALIVGYSWIDGHLELVADPGVGWNLAWRRFLLVVLGCAAGFVIMLFPSISSRELVRVSNANCIREISELYTSVVAAWMFTDEIGKTEEEFMAIWSPKFRGKLLSTTSKLYGLRAQTKMAKWEGSMRGNWQYDEYARLVEVQIEMTGALAQLSGALHSLPMAWRRRLLHRTRFLNPNFIADVIAVLSAVSQCLKSGDALHQVLPSSLTERIFYHDALAPSDSKQQESPNDLKRLAFLESVEFMSYATAVCAVCQLMNGIDETHQIAKRLCGEIPLNGYAHWKEDWDRAHFEF</sequence>
<evidence type="ECO:0000256" key="4">
    <source>
        <dbReference type="ARBA" id="ARBA00023136"/>
    </source>
</evidence>
<dbReference type="Pfam" id="PF10337">
    <property type="entry name" value="ArAE_2_N"/>
    <property type="match status" value="1"/>
</dbReference>
<dbReference type="InterPro" id="IPR018820">
    <property type="entry name" value="BRE4-related_DUF2421"/>
</dbReference>
<reference evidence="10 11" key="1">
    <citation type="journal article" date="2016" name="Mol. Biol. Evol.">
        <title>Comparative Genomics of Early-Diverging Mushroom-Forming Fungi Provides Insights into the Origins of Lignocellulose Decay Capabilities.</title>
        <authorList>
            <person name="Nagy L.G."/>
            <person name="Riley R."/>
            <person name="Tritt A."/>
            <person name="Adam C."/>
            <person name="Daum C."/>
            <person name="Floudas D."/>
            <person name="Sun H."/>
            <person name="Yadav J.S."/>
            <person name="Pangilinan J."/>
            <person name="Larsson K.H."/>
            <person name="Matsuura K."/>
            <person name="Barry K."/>
            <person name="Labutti K."/>
            <person name="Kuo R."/>
            <person name="Ohm R.A."/>
            <person name="Bhattacharya S.S."/>
            <person name="Shirouzu T."/>
            <person name="Yoshinaga Y."/>
            <person name="Martin F.M."/>
            <person name="Grigoriev I.V."/>
            <person name="Hibbett D.S."/>
        </authorList>
    </citation>
    <scope>NUCLEOTIDE SEQUENCE [LARGE SCALE GENOMIC DNA]</scope>
    <source>
        <strain evidence="10 11">HHB9708</strain>
    </source>
</reference>
<dbReference type="InterPro" id="IPR018823">
    <property type="entry name" value="ArAE_2_N"/>
</dbReference>
<dbReference type="Pfam" id="PF10334">
    <property type="entry name" value="BRE4"/>
    <property type="match status" value="1"/>
</dbReference>
<feature type="transmembrane region" description="Helical" evidence="6">
    <location>
        <begin position="798"/>
        <end position="815"/>
    </location>
</feature>
<evidence type="ECO:0000259" key="8">
    <source>
        <dbReference type="Pfam" id="PF10337"/>
    </source>
</evidence>
<gene>
    <name evidence="10" type="ORF">SISNIDRAFT_451532</name>
</gene>
<feature type="transmembrane region" description="Helical" evidence="6">
    <location>
        <begin position="706"/>
        <end position="727"/>
    </location>
</feature>
<proteinExistence type="predicted"/>
<evidence type="ECO:0000256" key="1">
    <source>
        <dbReference type="ARBA" id="ARBA00004141"/>
    </source>
</evidence>
<keyword evidence="3 6" id="KW-1133">Transmembrane helix</keyword>
<feature type="region of interest" description="Disordered" evidence="5">
    <location>
        <begin position="19"/>
        <end position="50"/>
    </location>
</feature>
<evidence type="ECO:0000313" key="10">
    <source>
        <dbReference type="EMBL" id="KZS95888.1"/>
    </source>
</evidence>
<dbReference type="Proteomes" id="UP000076722">
    <property type="component" value="Unassembled WGS sequence"/>
</dbReference>
<dbReference type="OrthoDB" id="2274698at2759"/>
<dbReference type="GO" id="GO:0016020">
    <property type="term" value="C:membrane"/>
    <property type="evidence" value="ECO:0007669"/>
    <property type="project" value="UniProtKB-SubCell"/>
</dbReference>
<dbReference type="EMBL" id="KV419400">
    <property type="protein sequence ID" value="KZS95888.1"/>
    <property type="molecule type" value="Genomic_DNA"/>
</dbReference>